<dbReference type="PROSITE" id="PS50935">
    <property type="entry name" value="SSB"/>
    <property type="match status" value="1"/>
</dbReference>
<dbReference type="Gene3D" id="2.40.50.140">
    <property type="entry name" value="Nucleic acid-binding proteins"/>
    <property type="match status" value="1"/>
</dbReference>
<dbReference type="PANTHER" id="PTHR10302">
    <property type="entry name" value="SINGLE-STRANDED DNA-BINDING PROTEIN"/>
    <property type="match status" value="1"/>
</dbReference>
<dbReference type="GO" id="GO:0009295">
    <property type="term" value="C:nucleoid"/>
    <property type="evidence" value="ECO:0007669"/>
    <property type="project" value="TreeGrafter"/>
</dbReference>
<keyword evidence="5" id="KW-1185">Reference proteome</keyword>
<keyword evidence="1 2" id="KW-0238">DNA-binding</keyword>
<dbReference type="Proteomes" id="UP000052015">
    <property type="component" value="Unassembled WGS sequence"/>
</dbReference>
<keyword evidence="2" id="KW-0235">DNA replication</keyword>
<evidence type="ECO:0000313" key="4">
    <source>
        <dbReference type="EMBL" id="KRQ85966.1"/>
    </source>
</evidence>
<dbReference type="PATRIC" id="fig|908809.3.peg.2256"/>
<dbReference type="CDD" id="cd04496">
    <property type="entry name" value="SSB_OBF"/>
    <property type="match status" value="1"/>
</dbReference>
<evidence type="ECO:0000256" key="1">
    <source>
        <dbReference type="ARBA" id="ARBA00023125"/>
    </source>
</evidence>
<dbReference type="AlphaFoldDB" id="A0A0R3JXP1"/>
<dbReference type="NCBIfam" id="TIGR00621">
    <property type="entry name" value="ssb"/>
    <property type="match status" value="1"/>
</dbReference>
<dbReference type="RefSeq" id="WP_057979548.1">
    <property type="nucleotide sequence ID" value="NZ_LKHP01000019.1"/>
</dbReference>
<dbReference type="PANTHER" id="PTHR10302:SF27">
    <property type="entry name" value="SINGLE-STRANDED DNA-BINDING PROTEIN"/>
    <property type="match status" value="1"/>
</dbReference>
<feature type="short sequence motif" description="Important for interaction with partner proteins" evidence="2">
    <location>
        <begin position="132"/>
        <end position="137"/>
    </location>
</feature>
<dbReference type="GO" id="GO:0006310">
    <property type="term" value="P:DNA recombination"/>
    <property type="evidence" value="ECO:0007669"/>
    <property type="project" value="UniProtKB-UniRule"/>
</dbReference>
<sequence length="137" mass="15187">MNKVILIGRLTRDPEIRYTAGTGIAVTTFTLAVDRPYIGQSGQREADFIPVVCWRKLAELVANNLTKGRLIAVSGSIQTRKYQAQDGTNRYATEVIADEVKFLDRAKEQTGAFKANDEIATDEGDFFPVDGEDDIPF</sequence>
<gene>
    <name evidence="4" type="primary">ssb</name>
    <name evidence="4" type="ORF">ABG79_02270</name>
</gene>
<organism evidence="4 5">
    <name type="scientific">Caloramator mitchellensis</name>
    <dbReference type="NCBI Taxonomy" id="908809"/>
    <lineage>
        <taxon>Bacteria</taxon>
        <taxon>Bacillati</taxon>
        <taxon>Bacillota</taxon>
        <taxon>Clostridia</taxon>
        <taxon>Eubacteriales</taxon>
        <taxon>Clostridiaceae</taxon>
        <taxon>Caloramator</taxon>
    </lineage>
</organism>
<dbReference type="InterPro" id="IPR011344">
    <property type="entry name" value="ssDNA-bd"/>
</dbReference>
<evidence type="ECO:0000256" key="2">
    <source>
        <dbReference type="HAMAP-Rule" id="MF_00984"/>
    </source>
</evidence>
<evidence type="ECO:0000256" key="3">
    <source>
        <dbReference type="PIRNR" id="PIRNR002070"/>
    </source>
</evidence>
<evidence type="ECO:0000313" key="5">
    <source>
        <dbReference type="Proteomes" id="UP000052015"/>
    </source>
</evidence>
<comment type="caution">
    <text evidence="2">Lacks conserved residue(s) required for the propagation of feature annotation.</text>
</comment>
<proteinExistence type="inferred from homology"/>
<reference evidence="4 5" key="1">
    <citation type="submission" date="2015-09" db="EMBL/GenBank/DDBJ databases">
        <title>Draft genome sequence of a Caloramator mitchellensis, a moderate thermophile from the Great Artesian Basin of Australia.</title>
        <authorList>
            <person name="Patel B.K."/>
        </authorList>
    </citation>
    <scope>NUCLEOTIDE SEQUENCE [LARGE SCALE GENOMIC DNA]</scope>
    <source>
        <strain evidence="4 5">VF08</strain>
    </source>
</reference>
<keyword evidence="2" id="KW-0233">DNA recombination</keyword>
<protein>
    <recommendedName>
        <fullName evidence="2 3">Single-stranded DNA-binding protein</fullName>
        <shortName evidence="2">SSB</shortName>
    </recommendedName>
</protein>
<keyword evidence="2" id="KW-0234">DNA repair</keyword>
<comment type="function">
    <text evidence="2">Plays an important role in DNA replication, recombination and repair. Binds to ssDNA and to an array of partner proteins to recruit them to their sites of action during DNA metabolism.</text>
</comment>
<keyword evidence="2" id="KW-0227">DNA damage</keyword>
<dbReference type="GO" id="GO:0003697">
    <property type="term" value="F:single-stranded DNA binding"/>
    <property type="evidence" value="ECO:0007669"/>
    <property type="project" value="UniProtKB-UniRule"/>
</dbReference>
<dbReference type="InterPro" id="IPR000424">
    <property type="entry name" value="Primosome_PriB/ssb"/>
</dbReference>
<dbReference type="HAMAP" id="MF_00984">
    <property type="entry name" value="SSB"/>
    <property type="match status" value="1"/>
</dbReference>
<dbReference type="SUPFAM" id="SSF50249">
    <property type="entry name" value="Nucleic acid-binding proteins"/>
    <property type="match status" value="1"/>
</dbReference>
<accession>A0A0R3JXP1</accession>
<comment type="caution">
    <text evidence="4">The sequence shown here is derived from an EMBL/GenBank/DDBJ whole genome shotgun (WGS) entry which is preliminary data.</text>
</comment>
<dbReference type="EMBL" id="LKHP01000019">
    <property type="protein sequence ID" value="KRQ85966.1"/>
    <property type="molecule type" value="Genomic_DNA"/>
</dbReference>
<dbReference type="Pfam" id="PF00436">
    <property type="entry name" value="SSB"/>
    <property type="match status" value="1"/>
</dbReference>
<dbReference type="STRING" id="908809.ABG79_02270"/>
<dbReference type="OrthoDB" id="9809878at2"/>
<dbReference type="PIRSF" id="PIRSF002070">
    <property type="entry name" value="SSB"/>
    <property type="match status" value="1"/>
</dbReference>
<name>A0A0R3JXP1_CALMK</name>
<dbReference type="GO" id="GO:0006281">
    <property type="term" value="P:DNA repair"/>
    <property type="evidence" value="ECO:0007669"/>
    <property type="project" value="UniProtKB-UniRule"/>
</dbReference>
<dbReference type="InterPro" id="IPR012340">
    <property type="entry name" value="NA-bd_OB-fold"/>
</dbReference>
<dbReference type="GO" id="GO:0006260">
    <property type="term" value="P:DNA replication"/>
    <property type="evidence" value="ECO:0007669"/>
    <property type="project" value="UniProtKB-UniRule"/>
</dbReference>
<comment type="subunit">
    <text evidence="2">Homotetramer.</text>
</comment>